<evidence type="ECO:0000313" key="3">
    <source>
        <dbReference type="Proteomes" id="UP000292919"/>
    </source>
</evidence>
<evidence type="ECO:0000313" key="2">
    <source>
        <dbReference type="EMBL" id="TBH81594.1"/>
    </source>
</evidence>
<protein>
    <submittedName>
        <fullName evidence="2">Uncharacterized protein</fullName>
    </submittedName>
</protein>
<name>A0A6H3FDS2_9BACT</name>
<evidence type="ECO:0000256" key="1">
    <source>
        <dbReference type="SAM" id="MobiDB-lite"/>
    </source>
</evidence>
<dbReference type="EMBL" id="SIXC01000002">
    <property type="protein sequence ID" value="TBH81594.1"/>
    <property type="molecule type" value="Genomic_DNA"/>
</dbReference>
<reference evidence="2 3" key="1">
    <citation type="submission" date="2018-12" db="EMBL/GenBank/DDBJ databases">
        <title>First genome draft of Desulfovibrio legallis sp. nov.</title>
        <authorList>
            <person name="Ben Dhia O."/>
            <person name="Najjari A."/>
            <person name="Ferjani R."/>
            <person name="Fhoula I."/>
            <person name="Fardeau M.-L."/>
            <person name="Boudabbous A."/>
            <person name="Ouzari H.I."/>
        </authorList>
    </citation>
    <scope>NUCLEOTIDE SEQUENCE [LARGE SCALE GENOMIC DNA]</scope>
    <source>
        <strain evidence="2 3">H1T</strain>
    </source>
</reference>
<dbReference type="Proteomes" id="UP000292919">
    <property type="component" value="Unassembled WGS sequence"/>
</dbReference>
<feature type="region of interest" description="Disordered" evidence="1">
    <location>
        <begin position="38"/>
        <end position="86"/>
    </location>
</feature>
<feature type="compositionally biased region" description="Low complexity" evidence="1">
    <location>
        <begin position="38"/>
        <end position="57"/>
    </location>
</feature>
<keyword evidence="3" id="KW-1185">Reference proteome</keyword>
<accession>A0A6H3FDS2</accession>
<sequence>MAFAALNPLAALWRQRGLTCLLMPPGFDAFAPTPPTATAAAQAVPARDLAAPNQRRQNPPRPVRSAAAGPSDRDRPAATRPQQRAAVHAFPSEAVPAPASAVDTPWRPLPPHVWPAPWRDLLGQTRPGHIVWTYWSLGPDIRDPATPGRAQRRAFLQRLLHDLGHPAGTHTFWPVCLPPDPDALPPVPEDTALGALEKTPPAPAYAPAPDVFWSGARQLRARGVVVLGSVAGQAAGLPGGLRPLQQLRHRGQLVWVLWDVENLLAQEQRYASMLAFLRQAFVPVLR</sequence>
<dbReference type="RefSeq" id="WP_130957768.1">
    <property type="nucleotide sequence ID" value="NZ_DBFBQU010000059.1"/>
</dbReference>
<gene>
    <name evidence="2" type="ORF">EB812_02180</name>
</gene>
<proteinExistence type="predicted"/>
<organism evidence="2 3">
    <name type="scientific">Desulfovibrio legallii</name>
    <dbReference type="NCBI Taxonomy" id="571438"/>
    <lineage>
        <taxon>Bacteria</taxon>
        <taxon>Pseudomonadati</taxon>
        <taxon>Thermodesulfobacteriota</taxon>
        <taxon>Desulfovibrionia</taxon>
        <taxon>Desulfovibrionales</taxon>
        <taxon>Desulfovibrionaceae</taxon>
        <taxon>Desulfovibrio</taxon>
    </lineage>
</organism>
<dbReference type="AlphaFoldDB" id="A0A6H3FDS2"/>
<comment type="caution">
    <text evidence="2">The sequence shown here is derived from an EMBL/GenBank/DDBJ whole genome shotgun (WGS) entry which is preliminary data.</text>
</comment>